<feature type="chain" id="PRO_5035268231" description="Chloride channel protein" evidence="11">
    <location>
        <begin position="17"/>
        <end position="478"/>
    </location>
</feature>
<dbReference type="GO" id="GO:0005254">
    <property type="term" value="F:chloride channel activity"/>
    <property type="evidence" value="ECO:0007669"/>
    <property type="project" value="UniProtKB-KW"/>
</dbReference>
<dbReference type="Pfam" id="PF00654">
    <property type="entry name" value="Voltage_CLC"/>
    <property type="match status" value="1"/>
</dbReference>
<feature type="transmembrane region" description="Helical" evidence="10">
    <location>
        <begin position="229"/>
        <end position="251"/>
    </location>
</feature>
<keyword evidence="3 10" id="KW-0812">Transmembrane</keyword>
<dbReference type="InterPro" id="IPR014743">
    <property type="entry name" value="Cl-channel_core"/>
</dbReference>
<dbReference type="PANTHER" id="PTHR43427">
    <property type="entry name" value="CHLORIDE CHANNEL PROTEIN CLC-E"/>
    <property type="match status" value="1"/>
</dbReference>
<evidence type="ECO:0000256" key="6">
    <source>
        <dbReference type="ARBA" id="ARBA00023136"/>
    </source>
</evidence>
<keyword evidence="6 10" id="KW-0472">Membrane</keyword>
<evidence type="ECO:0000313" key="13">
    <source>
        <dbReference type="Proteomes" id="UP000789595"/>
    </source>
</evidence>
<reference evidence="12" key="1">
    <citation type="submission" date="2021-11" db="EMBL/GenBank/DDBJ databases">
        <authorList>
            <consortium name="Genoscope - CEA"/>
            <person name="William W."/>
        </authorList>
    </citation>
    <scope>NUCLEOTIDE SEQUENCE</scope>
</reference>
<dbReference type="AlphaFoldDB" id="A0A8J2SKI0"/>
<evidence type="ECO:0000256" key="9">
    <source>
        <dbReference type="ARBA" id="ARBA00023303"/>
    </source>
</evidence>
<keyword evidence="7" id="KW-0869">Chloride channel</keyword>
<dbReference type="GO" id="GO:0034707">
    <property type="term" value="C:chloride channel complex"/>
    <property type="evidence" value="ECO:0007669"/>
    <property type="project" value="UniProtKB-KW"/>
</dbReference>
<organism evidence="12 13">
    <name type="scientific">Pelagomonas calceolata</name>
    <dbReference type="NCBI Taxonomy" id="35677"/>
    <lineage>
        <taxon>Eukaryota</taxon>
        <taxon>Sar</taxon>
        <taxon>Stramenopiles</taxon>
        <taxon>Ochrophyta</taxon>
        <taxon>Pelagophyceae</taxon>
        <taxon>Pelagomonadales</taxon>
        <taxon>Pelagomonadaceae</taxon>
        <taxon>Pelagomonas</taxon>
    </lineage>
</organism>
<name>A0A8J2SKI0_9STRA</name>
<comment type="subcellular location">
    <subcellularLocation>
        <location evidence="1">Membrane</location>
        <topology evidence="1">Multi-pass membrane protein</topology>
    </subcellularLocation>
</comment>
<dbReference type="PANTHER" id="PTHR43427:SF6">
    <property type="entry name" value="CHLORIDE CHANNEL PROTEIN CLC-E"/>
    <property type="match status" value="1"/>
</dbReference>
<keyword evidence="2" id="KW-0813">Transport</keyword>
<evidence type="ECO:0000256" key="4">
    <source>
        <dbReference type="ARBA" id="ARBA00022989"/>
    </source>
</evidence>
<dbReference type="InterPro" id="IPR050368">
    <property type="entry name" value="ClC-type_chloride_channel"/>
</dbReference>
<sequence>MRRSTLLLLAGVQVTAFVTPGPRRVRYRCNFPRRTKDDDAITETPFAAAPELGILARAAVVGVATGTCVTAFKLSIDAVDTTAYNAYLSSVFSAGGALAASPAGSAAVYASIPALGGLGVGLLRCITPDFDRPPSNTTFAGALSQAAAAVATLGTGNSLGPEGPAVRLGATVAARASGTIRGDKYRGRIQKVLTGAGEAAGVAAGFSAPIAGIFYALEVSSRDDRSADGALVLPRAAVAATAVSSVLAALVVEQAGPSVQLRLPSPDYGGISLAALGLELPLYLGLGALCGLVALALQNAITYSEEVWNENGAIGSVVPERLRPAACGALAGALGVYCQPVLFNGYATLNSILQDQGGDAATLLTYTLLKIIATAAAVGAGLVGGLFAPSLFLGATAGSAYAQIASQLTELIGVDPNFLTTPACATVGAASVLAAVFRAPLTAAMLLFELTRDYDVVLPLVASAGVAALVVELNGRPR</sequence>
<evidence type="ECO:0000256" key="1">
    <source>
        <dbReference type="ARBA" id="ARBA00004141"/>
    </source>
</evidence>
<dbReference type="PRINTS" id="PR00762">
    <property type="entry name" value="CLCHANNEL"/>
</dbReference>
<dbReference type="OrthoDB" id="4564at2759"/>
<dbReference type="EMBL" id="CAKKNE010000002">
    <property type="protein sequence ID" value="CAH0368712.1"/>
    <property type="molecule type" value="Genomic_DNA"/>
</dbReference>
<comment type="caution">
    <text evidence="12">The sequence shown here is derived from an EMBL/GenBank/DDBJ whole genome shotgun (WGS) entry which is preliminary data.</text>
</comment>
<dbReference type="CDD" id="cd00400">
    <property type="entry name" value="Voltage_gated_ClC"/>
    <property type="match status" value="1"/>
</dbReference>
<keyword evidence="5" id="KW-0406">Ion transport</keyword>
<gene>
    <name evidence="12" type="ORF">PECAL_2P17890</name>
</gene>
<evidence type="ECO:0000256" key="3">
    <source>
        <dbReference type="ARBA" id="ARBA00022692"/>
    </source>
</evidence>
<evidence type="ECO:0008006" key="14">
    <source>
        <dbReference type="Google" id="ProtNLM"/>
    </source>
</evidence>
<keyword evidence="13" id="KW-1185">Reference proteome</keyword>
<evidence type="ECO:0000256" key="2">
    <source>
        <dbReference type="ARBA" id="ARBA00022448"/>
    </source>
</evidence>
<evidence type="ECO:0000256" key="8">
    <source>
        <dbReference type="ARBA" id="ARBA00023214"/>
    </source>
</evidence>
<dbReference type="SUPFAM" id="SSF81340">
    <property type="entry name" value="Clc chloride channel"/>
    <property type="match status" value="1"/>
</dbReference>
<evidence type="ECO:0000256" key="7">
    <source>
        <dbReference type="ARBA" id="ARBA00023173"/>
    </source>
</evidence>
<keyword evidence="11" id="KW-0732">Signal</keyword>
<evidence type="ECO:0000313" key="12">
    <source>
        <dbReference type="EMBL" id="CAH0368712.1"/>
    </source>
</evidence>
<dbReference type="InterPro" id="IPR001807">
    <property type="entry name" value="ClC"/>
</dbReference>
<accession>A0A8J2SKI0</accession>
<protein>
    <recommendedName>
        <fullName evidence="14">Chloride channel protein</fullName>
    </recommendedName>
</protein>
<evidence type="ECO:0000256" key="10">
    <source>
        <dbReference type="SAM" id="Phobius"/>
    </source>
</evidence>
<proteinExistence type="predicted"/>
<keyword evidence="8" id="KW-0868">Chloride</keyword>
<keyword evidence="9" id="KW-0407">Ion channel</keyword>
<feature type="signal peptide" evidence="11">
    <location>
        <begin position="1"/>
        <end position="16"/>
    </location>
</feature>
<feature type="transmembrane region" description="Helical" evidence="10">
    <location>
        <begin position="371"/>
        <end position="392"/>
    </location>
</feature>
<keyword evidence="4 10" id="KW-1133">Transmembrane helix</keyword>
<evidence type="ECO:0000256" key="5">
    <source>
        <dbReference type="ARBA" id="ARBA00023065"/>
    </source>
</evidence>
<evidence type="ECO:0000256" key="11">
    <source>
        <dbReference type="SAM" id="SignalP"/>
    </source>
</evidence>
<dbReference type="Proteomes" id="UP000789595">
    <property type="component" value="Unassembled WGS sequence"/>
</dbReference>
<feature type="transmembrane region" description="Helical" evidence="10">
    <location>
        <begin position="199"/>
        <end position="217"/>
    </location>
</feature>
<feature type="transmembrane region" description="Helical" evidence="10">
    <location>
        <begin position="271"/>
        <end position="297"/>
    </location>
</feature>
<dbReference type="Gene3D" id="1.10.3080.10">
    <property type="entry name" value="Clc chloride channel"/>
    <property type="match status" value="1"/>
</dbReference>